<reference evidence="2 3" key="1">
    <citation type="submission" date="2019-02" db="EMBL/GenBank/DDBJ databases">
        <title>Deep-cultivation of Planctomycetes and their phenomic and genomic characterization uncovers novel biology.</title>
        <authorList>
            <person name="Wiegand S."/>
            <person name="Jogler M."/>
            <person name="Boedeker C."/>
            <person name="Pinto D."/>
            <person name="Vollmers J."/>
            <person name="Rivas-Marin E."/>
            <person name="Kohn T."/>
            <person name="Peeters S.H."/>
            <person name="Heuer A."/>
            <person name="Rast P."/>
            <person name="Oberbeckmann S."/>
            <person name="Bunk B."/>
            <person name="Jeske O."/>
            <person name="Meyerdierks A."/>
            <person name="Storesund J.E."/>
            <person name="Kallscheuer N."/>
            <person name="Luecker S."/>
            <person name="Lage O.M."/>
            <person name="Pohl T."/>
            <person name="Merkel B.J."/>
            <person name="Hornburger P."/>
            <person name="Mueller R.-W."/>
            <person name="Bruemmer F."/>
            <person name="Labrenz M."/>
            <person name="Spormann A.M."/>
            <person name="Op den Camp H."/>
            <person name="Overmann J."/>
            <person name="Amann R."/>
            <person name="Jetten M.S.M."/>
            <person name="Mascher T."/>
            <person name="Medema M.H."/>
            <person name="Devos D.P."/>
            <person name="Kaster A.-K."/>
            <person name="Ovreas L."/>
            <person name="Rohde M."/>
            <person name="Galperin M.Y."/>
            <person name="Jogler C."/>
        </authorList>
    </citation>
    <scope>NUCLEOTIDE SEQUENCE [LARGE SCALE GENOMIC DNA]</scope>
    <source>
        <strain evidence="2 3">Poly30</strain>
    </source>
</reference>
<organism evidence="2 3">
    <name type="scientific">Saltatorellus ferox</name>
    <dbReference type="NCBI Taxonomy" id="2528018"/>
    <lineage>
        <taxon>Bacteria</taxon>
        <taxon>Pseudomonadati</taxon>
        <taxon>Planctomycetota</taxon>
        <taxon>Planctomycetia</taxon>
        <taxon>Planctomycetia incertae sedis</taxon>
        <taxon>Saltatorellus</taxon>
    </lineage>
</organism>
<feature type="compositionally biased region" description="Low complexity" evidence="1">
    <location>
        <begin position="209"/>
        <end position="219"/>
    </location>
</feature>
<protein>
    <submittedName>
        <fullName evidence="2">Uncharacterized protein</fullName>
    </submittedName>
</protein>
<proteinExistence type="predicted"/>
<sequence>MVDGDPARSSKLDRHELEESFRLRLRRSDLDQREAAFDEITAQAMEEPLARAALQAIASDGGDPDLAFTARLALREIDRGGAGRSFTPGNPLRVPGVRGGFTQVDPLEAMQQRMEDMLENDPFMQDFFAGDPFFGRGGSGFFRRGPSLFGSNRGQDLNGAQATDPFEEMRQRVERMRQQFEDLQGGALRPGSSPRGSQPLAPGAVPAPSSVFSSSSSMSIEQTPDGVRVEITEDDGTGPNQRVYEAPTMEALLEANPELKGRVR</sequence>
<evidence type="ECO:0000313" key="3">
    <source>
        <dbReference type="Proteomes" id="UP000320390"/>
    </source>
</evidence>
<feature type="region of interest" description="Disordered" evidence="1">
    <location>
        <begin position="185"/>
        <end position="264"/>
    </location>
</feature>
<keyword evidence="3" id="KW-1185">Reference proteome</keyword>
<gene>
    <name evidence="2" type="ORF">Poly30_55190</name>
</gene>
<dbReference type="AlphaFoldDB" id="A0A518F0T8"/>
<evidence type="ECO:0000256" key="1">
    <source>
        <dbReference type="SAM" id="MobiDB-lite"/>
    </source>
</evidence>
<dbReference type="Proteomes" id="UP000320390">
    <property type="component" value="Chromosome"/>
</dbReference>
<name>A0A518F0T8_9BACT</name>
<dbReference type="EMBL" id="CP036434">
    <property type="protein sequence ID" value="QDV09958.1"/>
    <property type="molecule type" value="Genomic_DNA"/>
</dbReference>
<evidence type="ECO:0000313" key="2">
    <source>
        <dbReference type="EMBL" id="QDV09958.1"/>
    </source>
</evidence>
<accession>A0A518F0T8</accession>